<dbReference type="AlphaFoldDB" id="A0A1P8KAA6"/>
<feature type="domain" description="CusB-like three alpha-helical bundle" evidence="4">
    <location>
        <begin position="167"/>
        <end position="213"/>
    </location>
</feature>
<dbReference type="eggNOG" id="COG5569">
    <property type="taxonomic scope" value="Bacteria"/>
</dbReference>
<dbReference type="RefSeq" id="WP_029705717.1">
    <property type="nucleotide sequence ID" value="NZ_CP019239.1"/>
</dbReference>
<dbReference type="Pfam" id="PF19335">
    <property type="entry name" value="HMBD"/>
    <property type="match status" value="1"/>
</dbReference>
<feature type="domain" description="CzcB-like C-terminal circularly permuted SH3-like" evidence="7">
    <location>
        <begin position="335"/>
        <end position="394"/>
    </location>
</feature>
<dbReference type="EMBL" id="CP019239">
    <property type="protein sequence ID" value="APW42912.1"/>
    <property type="molecule type" value="Genomic_DNA"/>
</dbReference>
<comment type="similarity">
    <text evidence="1">Belongs to the membrane fusion protein (MFP) (TC 8.A.1) family.</text>
</comment>
<dbReference type="Pfam" id="PF11604">
    <property type="entry name" value="CusF_Ec"/>
    <property type="match status" value="1"/>
</dbReference>
<evidence type="ECO:0000256" key="1">
    <source>
        <dbReference type="ARBA" id="ARBA00009477"/>
    </source>
</evidence>
<keyword evidence="9" id="KW-1185">Reference proteome</keyword>
<dbReference type="InterPro" id="IPR058790">
    <property type="entry name" value="BSH_CusB"/>
</dbReference>
<evidence type="ECO:0000313" key="9">
    <source>
        <dbReference type="Proteomes" id="UP000186110"/>
    </source>
</evidence>
<dbReference type="GO" id="GO:0016020">
    <property type="term" value="C:membrane"/>
    <property type="evidence" value="ECO:0007669"/>
    <property type="project" value="InterPro"/>
</dbReference>
<gene>
    <name evidence="8" type="ORF">RS694_10455</name>
</gene>
<dbReference type="InterPro" id="IPR006143">
    <property type="entry name" value="RND_pump_MFP"/>
</dbReference>
<dbReference type="InterPro" id="IPR045800">
    <property type="entry name" value="HMBD"/>
</dbReference>
<dbReference type="PANTHER" id="PTHR30097:SF15">
    <property type="entry name" value="CATION EFFLUX SYSTEM PROTEIN CUSB"/>
    <property type="match status" value="1"/>
</dbReference>
<organism evidence="8 9">
    <name type="scientific">Rhodoferax saidenbachensis</name>
    <dbReference type="NCBI Taxonomy" id="1484693"/>
    <lineage>
        <taxon>Bacteria</taxon>
        <taxon>Pseudomonadati</taxon>
        <taxon>Pseudomonadota</taxon>
        <taxon>Betaproteobacteria</taxon>
        <taxon>Burkholderiales</taxon>
        <taxon>Comamonadaceae</taxon>
        <taxon>Rhodoferax</taxon>
    </lineage>
</organism>
<evidence type="ECO:0000259" key="4">
    <source>
        <dbReference type="Pfam" id="PF25869"/>
    </source>
</evidence>
<dbReference type="Proteomes" id="UP000186110">
    <property type="component" value="Chromosome"/>
</dbReference>
<feature type="domain" description="Heavy metal binding" evidence="3">
    <location>
        <begin position="53"/>
        <end position="78"/>
    </location>
</feature>
<dbReference type="PANTHER" id="PTHR30097">
    <property type="entry name" value="CATION EFFLUX SYSTEM PROTEIN CUSB"/>
    <property type="match status" value="1"/>
</dbReference>
<dbReference type="NCBIfam" id="TIGR01730">
    <property type="entry name" value="RND_mfp"/>
    <property type="match status" value="1"/>
</dbReference>
<dbReference type="Gene3D" id="2.40.50.320">
    <property type="entry name" value="Copper binding periplasmic protein CusF"/>
    <property type="match status" value="1"/>
</dbReference>
<dbReference type="Pfam" id="PF25869">
    <property type="entry name" value="3HB_CusB"/>
    <property type="match status" value="1"/>
</dbReference>
<sequence>MNAQNLQKNLTLTAVGLLILGLGVAGGVWWTKRSSSMASAVTESAKSERKVLYWYDPMKPDAKFDKPGPSPFMDMQLVARYADEGAADTGALTISTRASQSLGMRLATVTQQDMSSTVEVAGTLQLSERDVSIVQARTSGFVERVYARAPGDVIAAGSPLADVLNPEWAGAQQEFLAVKGMGDAALTQAARQRLTLLGMPPTLIQRVNDSNRTMAVTTITAPTSGVLSELMVRQGMSLSPGMTLARITGLGTVWLELALPQAQASNLAIGQVVEARLTAAPEVVLKGRVTSVLVETNPDTRTLRVRVELPNPGQRLRAGMLATATLHGPSESVLLVPSDAVIRTGKRALVYLAEDGGQFKPVDVQIGAERDGQLVIHQGLSAGQKVVASGQFLLDSEASMRGIVTQPSPPTESMAAPVAPMEKGAVFETSGVIEELDASNIKLRHQAVPALKWPAMTMGFKRAKDLQSSGFKVGDTVQFQFKASGDEYEVVTLKGAKP</sequence>
<dbReference type="Gene3D" id="2.40.30.170">
    <property type="match status" value="1"/>
</dbReference>
<feature type="domain" description="CusB-like barrel-sandwich hybrid" evidence="5">
    <location>
        <begin position="131"/>
        <end position="247"/>
    </location>
</feature>
<name>A0A1P8KAA6_9BURK</name>
<dbReference type="FunFam" id="2.40.30.170:FF:000010">
    <property type="entry name" value="Efflux RND transporter periplasmic adaptor subunit"/>
    <property type="match status" value="1"/>
</dbReference>
<dbReference type="InterPro" id="IPR058792">
    <property type="entry name" value="Beta-barrel_RND_2"/>
</dbReference>
<dbReference type="GO" id="GO:0060003">
    <property type="term" value="P:copper ion export"/>
    <property type="evidence" value="ECO:0007669"/>
    <property type="project" value="TreeGrafter"/>
</dbReference>
<evidence type="ECO:0000259" key="7">
    <source>
        <dbReference type="Pfam" id="PF25975"/>
    </source>
</evidence>
<dbReference type="SUPFAM" id="SSF111369">
    <property type="entry name" value="HlyD-like secretion proteins"/>
    <property type="match status" value="1"/>
</dbReference>
<evidence type="ECO:0000259" key="6">
    <source>
        <dbReference type="Pfam" id="PF25954"/>
    </source>
</evidence>
<dbReference type="GO" id="GO:0030288">
    <property type="term" value="C:outer membrane-bounded periplasmic space"/>
    <property type="evidence" value="ECO:0007669"/>
    <property type="project" value="TreeGrafter"/>
</dbReference>
<dbReference type="GO" id="GO:0046914">
    <property type="term" value="F:transition metal ion binding"/>
    <property type="evidence" value="ECO:0007669"/>
    <property type="project" value="TreeGrafter"/>
</dbReference>
<accession>A0A1P8KAA6</accession>
<dbReference type="GO" id="GO:0022857">
    <property type="term" value="F:transmembrane transporter activity"/>
    <property type="evidence" value="ECO:0007669"/>
    <property type="project" value="InterPro"/>
</dbReference>
<dbReference type="GO" id="GO:0015679">
    <property type="term" value="P:plasma membrane copper ion transport"/>
    <property type="evidence" value="ECO:0007669"/>
    <property type="project" value="TreeGrafter"/>
</dbReference>
<dbReference type="Gene3D" id="2.40.420.20">
    <property type="match status" value="1"/>
</dbReference>
<dbReference type="Gene3D" id="6.10.140.730">
    <property type="match status" value="1"/>
</dbReference>
<evidence type="ECO:0000259" key="5">
    <source>
        <dbReference type="Pfam" id="PF25919"/>
    </source>
</evidence>
<evidence type="ECO:0000256" key="2">
    <source>
        <dbReference type="ARBA" id="ARBA00022448"/>
    </source>
</evidence>
<dbReference type="STRING" id="1484693.RS694_10455"/>
<proteinExistence type="inferred from homology"/>
<reference evidence="8 9" key="1">
    <citation type="submission" date="2017-01" db="EMBL/GenBank/DDBJ databases">
        <authorList>
            <person name="Mah S.A."/>
            <person name="Swanson W.J."/>
            <person name="Moy G.W."/>
            <person name="Vacquier V.D."/>
        </authorList>
    </citation>
    <scope>NUCLEOTIDE SEQUENCE [LARGE SCALE GENOMIC DNA]</scope>
    <source>
        <strain evidence="8 9">DSM 22694</strain>
    </source>
</reference>
<keyword evidence="2" id="KW-0813">Transport</keyword>
<dbReference type="eggNOG" id="COG0845">
    <property type="taxonomic scope" value="Bacteria"/>
</dbReference>
<dbReference type="KEGG" id="rsb:RS694_10455"/>
<dbReference type="InterPro" id="IPR058649">
    <property type="entry name" value="CzcB_C"/>
</dbReference>
<dbReference type="Pfam" id="PF25919">
    <property type="entry name" value="BSH_CusB"/>
    <property type="match status" value="1"/>
</dbReference>
<protein>
    <submittedName>
        <fullName evidence="8">Efflux transporter periplasmic adaptor subunit</fullName>
    </submittedName>
</protein>
<dbReference type="Gene3D" id="2.40.50.100">
    <property type="match status" value="1"/>
</dbReference>
<evidence type="ECO:0000313" key="8">
    <source>
        <dbReference type="EMBL" id="APW42912.1"/>
    </source>
</evidence>
<dbReference type="Pfam" id="PF25975">
    <property type="entry name" value="CzcB_C"/>
    <property type="match status" value="1"/>
</dbReference>
<dbReference type="InterPro" id="IPR021647">
    <property type="entry name" value="CusF_Ec"/>
</dbReference>
<feature type="domain" description="CusB-like beta-barrel" evidence="6">
    <location>
        <begin position="252"/>
        <end position="329"/>
    </location>
</feature>
<evidence type="ECO:0000259" key="3">
    <source>
        <dbReference type="Pfam" id="PF19335"/>
    </source>
</evidence>
<dbReference type="Pfam" id="PF25954">
    <property type="entry name" value="Beta-barrel_RND_2"/>
    <property type="match status" value="1"/>
</dbReference>
<dbReference type="InterPro" id="IPR042230">
    <property type="entry name" value="CusF_sf"/>
</dbReference>
<dbReference type="InterPro" id="IPR058791">
    <property type="entry name" value="3HB_CusB"/>
</dbReference>
<dbReference type="InterPro" id="IPR051909">
    <property type="entry name" value="MFP_Cation_Efflux"/>
</dbReference>